<evidence type="ECO:0000256" key="3">
    <source>
        <dbReference type="ARBA" id="ARBA00022448"/>
    </source>
</evidence>
<dbReference type="Proteomes" id="UP000743370">
    <property type="component" value="Unassembled WGS sequence"/>
</dbReference>
<dbReference type="InterPro" id="IPR001494">
    <property type="entry name" value="Importin-beta_N"/>
</dbReference>
<name>A0A8T0L0J4_PHAAN</name>
<dbReference type="SUPFAM" id="SSF48371">
    <property type="entry name" value="ARM repeat"/>
    <property type="match status" value="1"/>
</dbReference>
<comment type="subcellular location">
    <subcellularLocation>
        <location evidence="1">Nucleus</location>
    </subcellularLocation>
</comment>
<comment type="caution">
    <text evidence="6">The sequence shown here is derived from an EMBL/GenBank/DDBJ whole genome shotgun (WGS) entry which is preliminary data.</text>
</comment>
<feature type="domain" description="Importin N-terminal" evidence="5">
    <location>
        <begin position="29"/>
        <end position="104"/>
    </location>
</feature>
<dbReference type="Gene3D" id="1.25.10.10">
    <property type="entry name" value="Leucine-rich Repeat Variant"/>
    <property type="match status" value="1"/>
</dbReference>
<evidence type="ECO:0000256" key="2">
    <source>
        <dbReference type="ARBA" id="ARBA00007991"/>
    </source>
</evidence>
<dbReference type="InterPro" id="IPR016024">
    <property type="entry name" value="ARM-type_fold"/>
</dbReference>
<evidence type="ECO:0000256" key="4">
    <source>
        <dbReference type="ARBA" id="ARBA00023242"/>
    </source>
</evidence>
<protein>
    <recommendedName>
        <fullName evidence="5">Importin N-terminal domain-containing protein</fullName>
    </recommendedName>
</protein>
<dbReference type="GO" id="GO:0006606">
    <property type="term" value="P:protein import into nucleus"/>
    <property type="evidence" value="ECO:0007669"/>
    <property type="project" value="TreeGrafter"/>
</dbReference>
<dbReference type="GO" id="GO:0005829">
    <property type="term" value="C:cytosol"/>
    <property type="evidence" value="ECO:0007669"/>
    <property type="project" value="TreeGrafter"/>
</dbReference>
<evidence type="ECO:0000313" key="7">
    <source>
        <dbReference type="Proteomes" id="UP000743370"/>
    </source>
</evidence>
<gene>
    <name evidence="6" type="ORF">HKW66_Vig0115500</name>
</gene>
<dbReference type="EMBL" id="JABFOF010000002">
    <property type="protein sequence ID" value="KAG2404628.1"/>
    <property type="molecule type" value="Genomic_DNA"/>
</dbReference>
<comment type="similarity">
    <text evidence="2">Belongs to the importin beta family.</text>
</comment>
<dbReference type="SMART" id="SM00913">
    <property type="entry name" value="IBN_N"/>
    <property type="match status" value="1"/>
</dbReference>
<dbReference type="InterPro" id="IPR011989">
    <property type="entry name" value="ARM-like"/>
</dbReference>
<proteinExistence type="inferred from homology"/>
<dbReference type="PROSITE" id="PS50166">
    <property type="entry name" value="IMPORTIN_B_NT"/>
    <property type="match status" value="1"/>
</dbReference>
<reference evidence="6 7" key="1">
    <citation type="submission" date="2020-05" db="EMBL/GenBank/DDBJ databases">
        <title>Vigna angularis (adzuki bean) Var. LongXiaoDou No. 4 denovo assembly.</title>
        <authorList>
            <person name="Xiang H."/>
        </authorList>
    </citation>
    <scope>NUCLEOTIDE SEQUENCE [LARGE SCALE GENOMIC DNA]</scope>
    <source>
        <tissue evidence="6">Leaf</tissue>
    </source>
</reference>
<dbReference type="PANTHER" id="PTHR10997:SF7">
    <property type="entry name" value="IMPORTIN-11"/>
    <property type="match status" value="1"/>
</dbReference>
<dbReference type="Pfam" id="PF03810">
    <property type="entry name" value="IBN_N"/>
    <property type="match status" value="1"/>
</dbReference>
<dbReference type="Pfam" id="PF25758">
    <property type="entry name" value="TPR_IPO11"/>
    <property type="match status" value="1"/>
</dbReference>
<evidence type="ECO:0000313" key="6">
    <source>
        <dbReference type="EMBL" id="KAG2404628.1"/>
    </source>
</evidence>
<dbReference type="PANTHER" id="PTHR10997">
    <property type="entry name" value="IMPORTIN-7, 8, 11"/>
    <property type="match status" value="1"/>
</dbReference>
<keyword evidence="3" id="KW-0813">Transport</keyword>
<sequence length="1096" mass="123838">MALSASDVPAMYSLLANSMSADHRIRAPAEDALAQSESRPGFCSCLLEVITAKDLASQTDVRMMATVYFKNSVNRYWRHRRDSSGISNEEKMHLRQKLLTYLREENDQIALMLAVLISKIARIDYPKEWPDIFLVLSQQLQSADVLASHRIFLILFRTLKELSTKRLTSDQRNFAEVFAGSMAQYIKLLRRQYRHSPLKGCPNYLVVKVYTGGIETFDATGNLSLSLLNTNITKFHNERAKMNGAGISSHFFDYSWRLWQSDMQTILHGFSSLSQSSNLNAEDQPHELYLTCERWLLCSKIVRQLIVSGFQSDSKCFQEIRPVKEVAPVFLTAIQSLLPYYSSFQKQYTKFWDFVKRACTKLMKILVAFQGRHPYSFGDKFVLSSVMDFCLNRITDPEPYLLSFEQFLIQCMVMIKNILECKEYKPSLTGRVMDENGVSVELMKKNMSSAVGGVLTSLLPTERIVHLCNVLISRYFVLTASDMEEWYRNPESFHHEQDMVQWTEKLRPCAEALYIVLFETNSQVGPVVVSLLRESMNNCPTSVTEITPALLLKDAAYGATAYVYYELSNYLSFKDWFNGALSLELSNEHPNLRIIHRKVAIILGQWVSEIKDDTKRPVYCALIRLLQGKDLSVQLAACRSLCLHIEDANFSERGFVDLLPICWDSCFKLFEEVQEFDSKVQVLNLISILIGHVNEVIPFANKLVQFFQKVWEESSGESLLQIQLLVALRNFVVALGYQSPVCYCILLPILENGIDINSPDELNLLEDSMLLWEATLSHAPSMVPQLLQYFSRLVDIMERNFDHLQVAVNIIEDYIILGGNEFLSMHATNIAKILDLVIGNVNDKGLLSVLPVVEILIQCFPMEVPPLISSTLQKLIVICLSGGDDHDPSKTSVKASSAAILARLLVMNTNSLAQLASDPSTSLLLQTASIPVQENILLCLVDIWVDKVDNVSSIQKKTIGLALSIILTLRLPQVLDKLDQILSVCTSVILGRNEDLTEEESRAFSHVLKPLFFMSIVNNSGDMSSSASPDEGTIPSKEFRKRQIKFSDRINQLSLEDCVKENLQTCAAIHGELFNAAMSSMHPSAFAQLKQALKMS</sequence>
<keyword evidence="4" id="KW-0539">Nucleus</keyword>
<dbReference type="AlphaFoldDB" id="A0A8T0L0J4"/>
<accession>A0A8T0L0J4</accession>
<dbReference type="InterPro" id="IPR058669">
    <property type="entry name" value="TPR_IPO7/11-like"/>
</dbReference>
<evidence type="ECO:0000256" key="1">
    <source>
        <dbReference type="ARBA" id="ARBA00004123"/>
    </source>
</evidence>
<dbReference type="GO" id="GO:0005635">
    <property type="term" value="C:nuclear envelope"/>
    <property type="evidence" value="ECO:0007669"/>
    <property type="project" value="TreeGrafter"/>
</dbReference>
<organism evidence="6 7">
    <name type="scientific">Phaseolus angularis</name>
    <name type="common">Azuki bean</name>
    <name type="synonym">Vigna angularis</name>
    <dbReference type="NCBI Taxonomy" id="3914"/>
    <lineage>
        <taxon>Eukaryota</taxon>
        <taxon>Viridiplantae</taxon>
        <taxon>Streptophyta</taxon>
        <taxon>Embryophyta</taxon>
        <taxon>Tracheophyta</taxon>
        <taxon>Spermatophyta</taxon>
        <taxon>Magnoliopsida</taxon>
        <taxon>eudicotyledons</taxon>
        <taxon>Gunneridae</taxon>
        <taxon>Pentapetalae</taxon>
        <taxon>rosids</taxon>
        <taxon>fabids</taxon>
        <taxon>Fabales</taxon>
        <taxon>Fabaceae</taxon>
        <taxon>Papilionoideae</taxon>
        <taxon>50 kb inversion clade</taxon>
        <taxon>NPAAA clade</taxon>
        <taxon>indigoferoid/millettioid clade</taxon>
        <taxon>Phaseoleae</taxon>
        <taxon>Vigna</taxon>
    </lineage>
</organism>
<evidence type="ECO:0000259" key="5">
    <source>
        <dbReference type="PROSITE" id="PS50166"/>
    </source>
</evidence>
<dbReference type="GO" id="GO:0031267">
    <property type="term" value="F:small GTPase binding"/>
    <property type="evidence" value="ECO:0007669"/>
    <property type="project" value="InterPro"/>
</dbReference>